<dbReference type="EMBL" id="WKKH01000018">
    <property type="protein sequence ID" value="MRX76975.1"/>
    <property type="molecule type" value="Genomic_DNA"/>
</dbReference>
<protein>
    <submittedName>
        <fullName evidence="1">Sugar phosphate isomerase/epimerase</fullName>
    </submittedName>
</protein>
<dbReference type="RefSeq" id="WP_154281202.1">
    <property type="nucleotide sequence ID" value="NZ_JBHUJQ010000001.1"/>
</dbReference>
<dbReference type="OrthoDB" id="2555274at2"/>
<organism evidence="1 2">
    <name type="scientific">Pedobacter petrophilus</name>
    <dbReference type="NCBI Taxonomy" id="1908241"/>
    <lineage>
        <taxon>Bacteria</taxon>
        <taxon>Pseudomonadati</taxon>
        <taxon>Bacteroidota</taxon>
        <taxon>Sphingobacteriia</taxon>
        <taxon>Sphingobacteriales</taxon>
        <taxon>Sphingobacteriaceae</taxon>
        <taxon>Pedobacter</taxon>
    </lineage>
</organism>
<dbReference type="Gene3D" id="3.20.20.150">
    <property type="entry name" value="Divalent-metal-dependent TIM barrel enzymes"/>
    <property type="match status" value="1"/>
</dbReference>
<comment type="caution">
    <text evidence="1">The sequence shown here is derived from an EMBL/GenBank/DDBJ whole genome shotgun (WGS) entry which is preliminary data.</text>
</comment>
<evidence type="ECO:0000313" key="2">
    <source>
        <dbReference type="Proteomes" id="UP000487757"/>
    </source>
</evidence>
<name>A0A7K0FZN0_9SPHI</name>
<keyword evidence="1" id="KW-0413">Isomerase</keyword>
<reference evidence="1 2" key="1">
    <citation type="submission" date="2019-11" db="EMBL/GenBank/DDBJ databases">
        <title>Pedobacter petrophilus genome.</title>
        <authorList>
            <person name="Feldbauer M.J."/>
            <person name="Newman J.D."/>
        </authorList>
    </citation>
    <scope>NUCLEOTIDE SEQUENCE [LARGE SCALE GENOMIC DNA]</scope>
    <source>
        <strain evidence="1 2">LMG 29686</strain>
    </source>
</reference>
<dbReference type="AlphaFoldDB" id="A0A7K0FZN0"/>
<dbReference type="SUPFAM" id="SSF51658">
    <property type="entry name" value="Xylose isomerase-like"/>
    <property type="match status" value="1"/>
</dbReference>
<gene>
    <name evidence="1" type="ORF">GJU39_12845</name>
</gene>
<evidence type="ECO:0000313" key="1">
    <source>
        <dbReference type="EMBL" id="MRX76975.1"/>
    </source>
</evidence>
<proteinExistence type="predicted"/>
<dbReference type="Proteomes" id="UP000487757">
    <property type="component" value="Unassembled WGS sequence"/>
</dbReference>
<dbReference type="GO" id="GO:0016853">
    <property type="term" value="F:isomerase activity"/>
    <property type="evidence" value="ECO:0007669"/>
    <property type="project" value="UniProtKB-KW"/>
</dbReference>
<keyword evidence="2" id="KW-1185">Reference proteome</keyword>
<accession>A0A7K0FZN0</accession>
<sequence>MQLKTFRHLWGVTEPFESAFSKIKENGYNGVEFKSVRALEHVGFKKLLSKYDFEFIAQIHTYGETVTEHVASFKELIQQSLPLNPVLINSQSGKDSWTMSQKHEFLAQALAYEKEIGIPVAHETHRGRITYNPWDTRELLLSFAELNICCDFSHWVCVCERLIESEIEIIQLCAERCIHIHARVGYEQGPQVPDPRAPEYQQHVEAHEKWWDMIWQKQLAKGMRQSTIAPEFGPPGYHHTLPFSNTPVSNLWEICEWMNERQKERFKKVTNIF</sequence>
<dbReference type="InterPro" id="IPR036237">
    <property type="entry name" value="Xyl_isomerase-like_sf"/>
</dbReference>